<sequence length="105" mass="12263">MGSFYYAQLNEENIVIGISELSGEVSNEKLIRIDNFNENLLGKKYENGEFIEVPKTEEELKEEKLQELKQKYLTFIKEADLLGDTAEKERLQQEYLQKKAEIENA</sequence>
<dbReference type="Proteomes" id="UP000324646">
    <property type="component" value="Plasmid pCT01"/>
</dbReference>
<protein>
    <submittedName>
        <fullName evidence="1">Uncharacterized protein</fullName>
    </submittedName>
</protein>
<geneLocation type="plasmid" evidence="2">
    <name>pct01</name>
</geneLocation>
<accession>A0A5C0SJX2</accession>
<name>A0A5C0SJX2_CRATE</name>
<evidence type="ECO:0000313" key="1">
    <source>
        <dbReference type="EMBL" id="QEK13734.1"/>
    </source>
</evidence>
<organism evidence="1 2">
    <name type="scientific">Crassaminicella thermophila</name>
    <dbReference type="NCBI Taxonomy" id="2599308"/>
    <lineage>
        <taxon>Bacteria</taxon>
        <taxon>Bacillati</taxon>
        <taxon>Bacillota</taxon>
        <taxon>Clostridia</taxon>
        <taxon>Eubacteriales</taxon>
        <taxon>Clostridiaceae</taxon>
        <taxon>Crassaminicella</taxon>
    </lineage>
</organism>
<dbReference type="AlphaFoldDB" id="A0A5C0SJX2"/>
<dbReference type="OrthoDB" id="2087570at2"/>
<evidence type="ECO:0000313" key="2">
    <source>
        <dbReference type="Proteomes" id="UP000324646"/>
    </source>
</evidence>
<gene>
    <name evidence="1" type="ORF">FQB35_15525</name>
</gene>
<keyword evidence="2" id="KW-1185">Reference proteome</keyword>
<reference evidence="1 2" key="1">
    <citation type="submission" date="2019-07" db="EMBL/GenBank/DDBJ databases">
        <title>Complete genome of Crassaminicella thermophila SY095.</title>
        <authorList>
            <person name="Li X."/>
        </authorList>
    </citation>
    <scope>NUCLEOTIDE SEQUENCE [LARGE SCALE GENOMIC DNA]</scope>
    <source>
        <strain evidence="1 2">SY095</strain>
        <plasmid evidence="2">pct01</plasmid>
    </source>
</reference>
<keyword evidence="1" id="KW-0614">Plasmid</keyword>
<dbReference type="RefSeq" id="WP_148810906.1">
    <property type="nucleotide sequence ID" value="NZ_CP042244.1"/>
</dbReference>
<proteinExistence type="predicted"/>
<dbReference type="EMBL" id="CP042244">
    <property type="protein sequence ID" value="QEK13734.1"/>
    <property type="molecule type" value="Genomic_DNA"/>
</dbReference>
<dbReference type="KEGG" id="crs:FQB35_15525"/>